<reference evidence="2 3" key="1">
    <citation type="journal article" date="2021" name="Elife">
        <title>Chloroplast acquisition without the gene transfer in kleptoplastic sea slugs, Plakobranchus ocellatus.</title>
        <authorList>
            <person name="Maeda T."/>
            <person name="Takahashi S."/>
            <person name="Yoshida T."/>
            <person name="Shimamura S."/>
            <person name="Takaki Y."/>
            <person name="Nagai Y."/>
            <person name="Toyoda A."/>
            <person name="Suzuki Y."/>
            <person name="Arimoto A."/>
            <person name="Ishii H."/>
            <person name="Satoh N."/>
            <person name="Nishiyama T."/>
            <person name="Hasebe M."/>
            <person name="Maruyama T."/>
            <person name="Minagawa J."/>
            <person name="Obokata J."/>
            <person name="Shigenobu S."/>
        </authorList>
    </citation>
    <scope>NUCLEOTIDE SEQUENCE [LARGE SCALE GENOMIC DNA]</scope>
</reference>
<feature type="region of interest" description="Disordered" evidence="1">
    <location>
        <begin position="1"/>
        <end position="35"/>
    </location>
</feature>
<dbReference type="EMBL" id="BLXT01000975">
    <property type="protein sequence ID" value="GFN82000.1"/>
    <property type="molecule type" value="Genomic_DNA"/>
</dbReference>
<evidence type="ECO:0000313" key="2">
    <source>
        <dbReference type="EMBL" id="GFN82000.1"/>
    </source>
</evidence>
<feature type="compositionally biased region" description="Polar residues" evidence="1">
    <location>
        <begin position="23"/>
        <end position="35"/>
    </location>
</feature>
<proteinExistence type="predicted"/>
<organism evidence="2 3">
    <name type="scientific">Plakobranchus ocellatus</name>
    <dbReference type="NCBI Taxonomy" id="259542"/>
    <lineage>
        <taxon>Eukaryota</taxon>
        <taxon>Metazoa</taxon>
        <taxon>Spiralia</taxon>
        <taxon>Lophotrochozoa</taxon>
        <taxon>Mollusca</taxon>
        <taxon>Gastropoda</taxon>
        <taxon>Heterobranchia</taxon>
        <taxon>Euthyneura</taxon>
        <taxon>Panpulmonata</taxon>
        <taxon>Sacoglossa</taxon>
        <taxon>Placobranchoidea</taxon>
        <taxon>Plakobranchidae</taxon>
        <taxon>Plakobranchus</taxon>
    </lineage>
</organism>
<evidence type="ECO:0000313" key="3">
    <source>
        <dbReference type="Proteomes" id="UP000735302"/>
    </source>
</evidence>
<keyword evidence="3" id="KW-1185">Reference proteome</keyword>
<protein>
    <submittedName>
        <fullName evidence="2">Uncharacterized protein</fullName>
    </submittedName>
</protein>
<sequence length="130" mass="13831">MAQSCPYGTLPLYPDQGDPVPYSASSGRVSTGESSQLYPIPDIHEQYRVGPRGGAPPPLEASLYIGYMGRKEEMCPLTLRALSLEIFAKYGRGYASACPDSSSTGGTGNGGYGIYILWPDGTSWICGPVE</sequence>
<gene>
    <name evidence="2" type="ORF">PoB_000850600</name>
</gene>
<accession>A0AAV3YHY4</accession>
<dbReference type="Proteomes" id="UP000735302">
    <property type="component" value="Unassembled WGS sequence"/>
</dbReference>
<comment type="caution">
    <text evidence="2">The sequence shown here is derived from an EMBL/GenBank/DDBJ whole genome shotgun (WGS) entry which is preliminary data.</text>
</comment>
<name>A0AAV3YHY4_9GAST</name>
<evidence type="ECO:0000256" key="1">
    <source>
        <dbReference type="SAM" id="MobiDB-lite"/>
    </source>
</evidence>
<dbReference type="AlphaFoldDB" id="A0AAV3YHY4"/>